<keyword evidence="1" id="KW-0732">Signal</keyword>
<protein>
    <recommendedName>
        <fullName evidence="4">LysM domain-containing protein</fullName>
    </recommendedName>
</protein>
<gene>
    <name evidence="2" type="ORF">EHS25_001182</name>
</gene>
<evidence type="ECO:0000313" key="2">
    <source>
        <dbReference type="EMBL" id="RSH90577.1"/>
    </source>
</evidence>
<accession>A0A427YHN9</accession>
<dbReference type="OrthoDB" id="10663959at2759"/>
<feature type="signal peptide" evidence="1">
    <location>
        <begin position="1"/>
        <end position="21"/>
    </location>
</feature>
<sequence length="191" mass="20835">MRFLILLLPILAALDGVSVSATPVDLVFTKTSTISDLAVSVGIDPNDWPETITINRFKSRHLSNGELIKRGQPLSAPKRLWKERSILDKRIAVSPSDTATSGSHTWHFAYCSALAGTYVAHKLTIVTSTEDAAQQCAALEQTDYSADTTPTKTHDFYVYQFSGSWYCATDGYETSPTDCSTAPAAVFTYVS</sequence>
<comment type="caution">
    <text evidence="2">The sequence shown here is derived from an EMBL/GenBank/DDBJ whole genome shotgun (WGS) entry which is preliminary data.</text>
</comment>
<evidence type="ECO:0008006" key="4">
    <source>
        <dbReference type="Google" id="ProtNLM"/>
    </source>
</evidence>
<dbReference type="Proteomes" id="UP000279259">
    <property type="component" value="Unassembled WGS sequence"/>
</dbReference>
<feature type="chain" id="PRO_5018982574" description="LysM domain-containing protein" evidence="1">
    <location>
        <begin position="22"/>
        <end position="191"/>
    </location>
</feature>
<proteinExistence type="predicted"/>
<dbReference type="AlphaFoldDB" id="A0A427YHN9"/>
<evidence type="ECO:0000313" key="3">
    <source>
        <dbReference type="Proteomes" id="UP000279259"/>
    </source>
</evidence>
<evidence type="ECO:0000256" key="1">
    <source>
        <dbReference type="SAM" id="SignalP"/>
    </source>
</evidence>
<keyword evidence="3" id="KW-1185">Reference proteome</keyword>
<organism evidence="2 3">
    <name type="scientific">Saitozyma podzolica</name>
    <dbReference type="NCBI Taxonomy" id="1890683"/>
    <lineage>
        <taxon>Eukaryota</taxon>
        <taxon>Fungi</taxon>
        <taxon>Dikarya</taxon>
        <taxon>Basidiomycota</taxon>
        <taxon>Agaricomycotina</taxon>
        <taxon>Tremellomycetes</taxon>
        <taxon>Tremellales</taxon>
        <taxon>Trimorphomycetaceae</taxon>
        <taxon>Saitozyma</taxon>
    </lineage>
</organism>
<name>A0A427YHN9_9TREE</name>
<dbReference type="EMBL" id="RSCD01000010">
    <property type="protein sequence ID" value="RSH90577.1"/>
    <property type="molecule type" value="Genomic_DNA"/>
</dbReference>
<reference evidence="2 3" key="1">
    <citation type="submission" date="2018-11" db="EMBL/GenBank/DDBJ databases">
        <title>Genome sequence of Saitozyma podzolica DSM 27192.</title>
        <authorList>
            <person name="Aliyu H."/>
            <person name="Gorte O."/>
            <person name="Ochsenreither K."/>
        </authorList>
    </citation>
    <scope>NUCLEOTIDE SEQUENCE [LARGE SCALE GENOMIC DNA]</scope>
    <source>
        <strain evidence="2 3">DSM 27192</strain>
    </source>
</reference>